<comment type="caution">
    <text evidence="1">The sequence shown here is derived from an EMBL/GenBank/DDBJ whole genome shotgun (WGS) entry which is preliminary data.</text>
</comment>
<sequence>PNNFPIIKDGIIGLPCLKEFDLELSNDKLKLMLQNNPTVPGQTIGKTVYLENKPTRVCFINGGKSVLQISNHIERSNEYNQIAIFKELVRLKHIEPSLNEPIEKLLLLYLDVFNLETDLLP</sequence>
<proteinExistence type="predicted"/>
<keyword evidence="2" id="KW-1185">Reference proteome</keyword>
<dbReference type="OrthoDB" id="7617063at2759"/>
<organism evidence="1 2">
    <name type="scientific">Heterotrigona itama</name>
    <dbReference type="NCBI Taxonomy" id="395501"/>
    <lineage>
        <taxon>Eukaryota</taxon>
        <taxon>Metazoa</taxon>
        <taxon>Ecdysozoa</taxon>
        <taxon>Arthropoda</taxon>
        <taxon>Hexapoda</taxon>
        <taxon>Insecta</taxon>
        <taxon>Pterygota</taxon>
        <taxon>Neoptera</taxon>
        <taxon>Endopterygota</taxon>
        <taxon>Hymenoptera</taxon>
        <taxon>Apocrita</taxon>
        <taxon>Aculeata</taxon>
        <taxon>Apoidea</taxon>
        <taxon>Anthophila</taxon>
        <taxon>Apidae</taxon>
        <taxon>Heterotrigona</taxon>
    </lineage>
</organism>
<evidence type="ECO:0000313" key="2">
    <source>
        <dbReference type="Proteomes" id="UP000752696"/>
    </source>
</evidence>
<name>A0A6V7GW63_9HYME</name>
<accession>A0A6V7GW63</accession>
<dbReference type="Proteomes" id="UP000752696">
    <property type="component" value="Unassembled WGS sequence"/>
</dbReference>
<evidence type="ECO:0000313" key="1">
    <source>
        <dbReference type="EMBL" id="CAD1469969.1"/>
    </source>
</evidence>
<dbReference type="EMBL" id="CAJDYZ010003236">
    <property type="protein sequence ID" value="CAD1469969.1"/>
    <property type="molecule type" value="Genomic_DNA"/>
</dbReference>
<reference evidence="1" key="1">
    <citation type="submission" date="2020-07" db="EMBL/GenBank/DDBJ databases">
        <authorList>
            <person name="Nazaruddin N."/>
        </authorList>
    </citation>
    <scope>NUCLEOTIDE SEQUENCE</scope>
</reference>
<feature type="non-terminal residue" evidence="1">
    <location>
        <position position="1"/>
    </location>
</feature>
<dbReference type="AlphaFoldDB" id="A0A6V7GW63"/>
<gene>
    <name evidence="1" type="ORF">MHI_LOCUS170635</name>
</gene>
<protein>
    <submittedName>
        <fullName evidence="1">Uncharacterized protein</fullName>
    </submittedName>
</protein>
<feature type="non-terminal residue" evidence="1">
    <location>
        <position position="121"/>
    </location>
</feature>